<reference evidence="1 2" key="1">
    <citation type="journal article" date="2021" name="Elife">
        <title>Chloroplast acquisition without the gene transfer in kleptoplastic sea slugs, Plakobranchus ocellatus.</title>
        <authorList>
            <person name="Maeda T."/>
            <person name="Takahashi S."/>
            <person name="Yoshida T."/>
            <person name="Shimamura S."/>
            <person name="Takaki Y."/>
            <person name="Nagai Y."/>
            <person name="Toyoda A."/>
            <person name="Suzuki Y."/>
            <person name="Arimoto A."/>
            <person name="Ishii H."/>
            <person name="Satoh N."/>
            <person name="Nishiyama T."/>
            <person name="Hasebe M."/>
            <person name="Maruyama T."/>
            <person name="Minagawa J."/>
            <person name="Obokata J."/>
            <person name="Shigenobu S."/>
        </authorList>
    </citation>
    <scope>NUCLEOTIDE SEQUENCE [LARGE SCALE GENOMIC DNA]</scope>
</reference>
<gene>
    <name evidence="1" type="ORF">ElyMa_006974300</name>
</gene>
<dbReference type="EMBL" id="BMAT01013936">
    <property type="protein sequence ID" value="GFS23326.1"/>
    <property type="molecule type" value="Genomic_DNA"/>
</dbReference>
<sequence length="115" mass="12661">MLATDEVWPGDAVGRWADVDTDVAIDEGLATEQNTSMWHCDFDGPNFAGNFLNYHSFESSSKGGILQEKLLKHHSKSHKSIIPNNSIANTMTLVVTIYHHKLLGVCMRSGSISCL</sequence>
<dbReference type="AlphaFoldDB" id="A0AAV4JLY1"/>
<protein>
    <submittedName>
        <fullName evidence="1">Uncharacterized protein</fullName>
    </submittedName>
</protein>
<comment type="caution">
    <text evidence="1">The sequence shown here is derived from an EMBL/GenBank/DDBJ whole genome shotgun (WGS) entry which is preliminary data.</text>
</comment>
<organism evidence="1 2">
    <name type="scientific">Elysia marginata</name>
    <dbReference type="NCBI Taxonomy" id="1093978"/>
    <lineage>
        <taxon>Eukaryota</taxon>
        <taxon>Metazoa</taxon>
        <taxon>Spiralia</taxon>
        <taxon>Lophotrochozoa</taxon>
        <taxon>Mollusca</taxon>
        <taxon>Gastropoda</taxon>
        <taxon>Heterobranchia</taxon>
        <taxon>Euthyneura</taxon>
        <taxon>Panpulmonata</taxon>
        <taxon>Sacoglossa</taxon>
        <taxon>Placobranchoidea</taxon>
        <taxon>Plakobranchidae</taxon>
        <taxon>Elysia</taxon>
    </lineage>
</organism>
<name>A0AAV4JLY1_9GAST</name>
<dbReference type="Proteomes" id="UP000762676">
    <property type="component" value="Unassembled WGS sequence"/>
</dbReference>
<keyword evidence="2" id="KW-1185">Reference proteome</keyword>
<accession>A0AAV4JLY1</accession>
<evidence type="ECO:0000313" key="2">
    <source>
        <dbReference type="Proteomes" id="UP000762676"/>
    </source>
</evidence>
<evidence type="ECO:0000313" key="1">
    <source>
        <dbReference type="EMBL" id="GFS23326.1"/>
    </source>
</evidence>
<proteinExistence type="predicted"/>